<dbReference type="EMBL" id="AP018161">
    <property type="protein sequence ID" value="BBA85096.1"/>
    <property type="molecule type" value="Genomic_DNA"/>
</dbReference>
<evidence type="ECO:0000313" key="12">
    <source>
        <dbReference type="Proteomes" id="UP000289537"/>
    </source>
</evidence>
<dbReference type="Pfam" id="PF00237">
    <property type="entry name" value="Ribosomal_L22"/>
    <property type="match status" value="1"/>
</dbReference>
<dbReference type="CDD" id="cd00336">
    <property type="entry name" value="Ribosomal_L22"/>
    <property type="match status" value="1"/>
</dbReference>
<protein>
    <recommendedName>
        <fullName evidence="6 7">Large ribosomal subunit protein uL22</fullName>
    </recommendedName>
</protein>
<dbReference type="KEGG" id="eor:NARRFE1_01610"/>
<evidence type="ECO:0000256" key="5">
    <source>
        <dbReference type="ARBA" id="ARBA00023274"/>
    </source>
</evidence>
<gene>
    <name evidence="7 11" type="primary">rplV</name>
    <name evidence="11" type="ORF">NARRFE1_01610</name>
</gene>
<comment type="subunit">
    <text evidence="7 9">Part of the 50S ribosomal subunit.</text>
</comment>
<comment type="similarity">
    <text evidence="1 7 8">Belongs to the universal ribosomal protein uL22 family.</text>
</comment>
<proteinExistence type="inferred from homology"/>
<keyword evidence="2 7" id="KW-0699">rRNA-binding</keyword>
<dbReference type="RefSeq" id="WP_232513730.1">
    <property type="nucleotide sequence ID" value="NZ_AP018161.1"/>
</dbReference>
<dbReference type="PANTHER" id="PTHR13501:SF8">
    <property type="entry name" value="LARGE RIBOSOMAL SUBUNIT PROTEIN UL22M"/>
    <property type="match status" value="1"/>
</dbReference>
<evidence type="ECO:0000256" key="4">
    <source>
        <dbReference type="ARBA" id="ARBA00022980"/>
    </source>
</evidence>
<evidence type="ECO:0000256" key="9">
    <source>
        <dbReference type="RuleBase" id="RU004006"/>
    </source>
</evidence>
<dbReference type="InterPro" id="IPR036394">
    <property type="entry name" value="Ribosomal_uL22_sf"/>
</dbReference>
<accession>A0A2Z5T959</accession>
<comment type="function">
    <text evidence="7 10">This protein binds specifically to 23S rRNA; its binding is stimulated by other ribosomal proteins, e.g., L4, L17, and L20. It is important during the early stages of 50S assembly. It makes multiple contacts with different domains of the 23S rRNA in the assembled 50S subunit and ribosome.</text>
</comment>
<evidence type="ECO:0000256" key="3">
    <source>
        <dbReference type="ARBA" id="ARBA00022884"/>
    </source>
</evidence>
<dbReference type="Proteomes" id="UP000289537">
    <property type="component" value="Chromosome"/>
</dbReference>
<evidence type="ECO:0000256" key="2">
    <source>
        <dbReference type="ARBA" id="ARBA00022730"/>
    </source>
</evidence>
<evidence type="ECO:0000256" key="7">
    <source>
        <dbReference type="HAMAP-Rule" id="MF_01331"/>
    </source>
</evidence>
<keyword evidence="5 7" id="KW-0687">Ribonucleoprotein</keyword>
<sequence>MNYFIFSRYKNARISPSKLRLILKIIDYSNIFNTINILKFSNKKGSFLIKKTIESAISNAEHNYNLNIDYLKIHRILIDKGPILKRIMFRARGRFDNIFKKTSIITVILSNKK</sequence>
<keyword evidence="3 7" id="KW-0694">RNA-binding</keyword>
<dbReference type="GO" id="GO:0019843">
    <property type="term" value="F:rRNA binding"/>
    <property type="evidence" value="ECO:0007669"/>
    <property type="project" value="UniProtKB-UniRule"/>
</dbReference>
<dbReference type="GO" id="GO:0006412">
    <property type="term" value="P:translation"/>
    <property type="evidence" value="ECO:0007669"/>
    <property type="project" value="UniProtKB-UniRule"/>
</dbReference>
<keyword evidence="4 7" id="KW-0689">Ribosomal protein</keyword>
<comment type="function">
    <text evidence="7">The globular domain of the protein is located near the polypeptide exit tunnel on the outside of the subunit, while an extended beta-hairpin is found that lines the wall of the exit tunnel in the center of the 70S ribosome.</text>
</comment>
<dbReference type="InterPro" id="IPR001063">
    <property type="entry name" value="Ribosomal_uL22"/>
</dbReference>
<evidence type="ECO:0000256" key="1">
    <source>
        <dbReference type="ARBA" id="ARBA00009451"/>
    </source>
</evidence>
<dbReference type="GO" id="GO:0003735">
    <property type="term" value="F:structural constituent of ribosome"/>
    <property type="evidence" value="ECO:0007669"/>
    <property type="project" value="InterPro"/>
</dbReference>
<name>A0A2Z5T959_9GAMM</name>
<dbReference type="Gene3D" id="3.90.470.10">
    <property type="entry name" value="Ribosomal protein L22/L17"/>
    <property type="match status" value="1"/>
</dbReference>
<dbReference type="InterPro" id="IPR005727">
    <property type="entry name" value="Ribosomal_uL22_bac/chlpt-type"/>
</dbReference>
<dbReference type="InterPro" id="IPR047867">
    <property type="entry name" value="Ribosomal_uL22_bac/org-type"/>
</dbReference>
<evidence type="ECO:0000313" key="11">
    <source>
        <dbReference type="EMBL" id="BBA85096.1"/>
    </source>
</evidence>
<evidence type="ECO:0000256" key="6">
    <source>
        <dbReference type="ARBA" id="ARBA00035207"/>
    </source>
</evidence>
<dbReference type="AlphaFoldDB" id="A0A2Z5T959"/>
<dbReference type="PANTHER" id="PTHR13501">
    <property type="entry name" value="CHLOROPLAST 50S RIBOSOMAL PROTEIN L22-RELATED"/>
    <property type="match status" value="1"/>
</dbReference>
<evidence type="ECO:0000256" key="10">
    <source>
        <dbReference type="RuleBase" id="RU004008"/>
    </source>
</evidence>
<dbReference type="HAMAP" id="MF_01331_B">
    <property type="entry name" value="Ribosomal_uL22_B"/>
    <property type="match status" value="1"/>
</dbReference>
<organism evidence="11 12">
    <name type="scientific">endosymbiont of Rhynchophorus ferrugineus</name>
    <dbReference type="NCBI Taxonomy" id="1972133"/>
    <lineage>
        <taxon>Bacteria</taxon>
        <taxon>Pseudomonadati</taxon>
        <taxon>Pseudomonadota</taxon>
        <taxon>Gammaproteobacteria</taxon>
        <taxon>Candidatus Nardonella</taxon>
    </lineage>
</organism>
<dbReference type="NCBIfam" id="TIGR01044">
    <property type="entry name" value="rplV_bact"/>
    <property type="match status" value="1"/>
</dbReference>
<evidence type="ECO:0000256" key="8">
    <source>
        <dbReference type="RuleBase" id="RU004005"/>
    </source>
</evidence>
<dbReference type="SUPFAM" id="SSF54843">
    <property type="entry name" value="Ribosomal protein L22"/>
    <property type="match status" value="1"/>
</dbReference>
<dbReference type="GO" id="GO:0022625">
    <property type="term" value="C:cytosolic large ribosomal subunit"/>
    <property type="evidence" value="ECO:0007669"/>
    <property type="project" value="TreeGrafter"/>
</dbReference>
<reference evidence="11 12" key="1">
    <citation type="journal article" date="2017" name="Proc. Natl. Acad. Sci. U.S.A.">
        <title>Small genome symbiont underlies cuticle hardness in beetles.</title>
        <authorList>
            <person name="Anbutsu H."/>
            <person name="Moriyama M."/>
            <person name="Nikoh N."/>
            <person name="Hosokawa T."/>
            <person name="Futahashi R."/>
            <person name="Tanahashi M."/>
            <person name="Meng X.Y."/>
            <person name="Kuriwada T."/>
            <person name="Mori N."/>
            <person name="Oshima K."/>
            <person name="Hattori M."/>
            <person name="Fujie M."/>
            <person name="Satoh N."/>
            <person name="Maeda T."/>
            <person name="Shigenobu S."/>
            <person name="Koga R."/>
            <person name="Fukatsu T."/>
        </authorList>
    </citation>
    <scope>NUCLEOTIDE SEQUENCE [LARGE SCALE GENOMIC DNA]</scope>
    <source>
        <strain evidence="11">NARRFE1</strain>
    </source>
</reference>
<keyword evidence="12" id="KW-1185">Reference proteome</keyword>